<dbReference type="PANTHER" id="PTHR30273:SF2">
    <property type="entry name" value="PROTEIN FECR"/>
    <property type="match status" value="1"/>
</dbReference>
<dbReference type="Gene3D" id="2.60.120.1440">
    <property type="match status" value="1"/>
</dbReference>
<comment type="caution">
    <text evidence="3">The sequence shown here is derived from an EMBL/GenBank/DDBJ whole genome shotgun (WGS) entry which is preliminary data.</text>
</comment>
<dbReference type="InterPro" id="IPR012373">
    <property type="entry name" value="Ferrdict_sens_TM"/>
</dbReference>
<dbReference type="EMBL" id="JAPDOB010000001">
    <property type="protein sequence ID" value="MCW3797205.1"/>
    <property type="molecule type" value="Genomic_DNA"/>
</dbReference>
<keyword evidence="1" id="KW-1133">Transmembrane helix</keyword>
<name>A0ABT3JDN8_9SPHN</name>
<accession>A0ABT3JDN8</accession>
<keyword evidence="4" id="KW-1185">Reference proteome</keyword>
<keyword evidence="1" id="KW-0472">Membrane</keyword>
<sequence length="341" mass="37593">MIRDVKTWQDSIDLSPEHAAAMWAARQSEGLSVHERALLDEWLRGNHRHREAWQHVCGVLTVLDESKDTDLLSELRSQAREAKRRPLFSSLQLAAAVAAAICLLFAAPALYGLLDPGRTTHPQIAQPAVEQKWARFASAGGQVRSLRLSDGSELVLDARTKIDVRLGRNQREFRLIEGQGLFDVAHDPARPFVVVAGPTTIRALGTRFSVKASSGEARIDLFQGRVAIQTSAGLAQILEPGQRLVDGGNGKRTISPVPHASLDWQQGMTTFDNEVLSSALAELNRYSDRKLIIADLRLRDLRITGRFRNGDPDGFAEALGVVYPVRAHRQGPDVIELKSLN</sequence>
<protein>
    <submittedName>
        <fullName evidence="3">FecR domain-containing protein</fullName>
    </submittedName>
</protein>
<dbReference type="Gene3D" id="3.55.50.30">
    <property type="match status" value="1"/>
</dbReference>
<keyword evidence="1" id="KW-0812">Transmembrane</keyword>
<evidence type="ECO:0000313" key="3">
    <source>
        <dbReference type="EMBL" id="MCW3797205.1"/>
    </source>
</evidence>
<evidence type="ECO:0000259" key="2">
    <source>
        <dbReference type="Pfam" id="PF04773"/>
    </source>
</evidence>
<dbReference type="RefSeq" id="WP_264881353.1">
    <property type="nucleotide sequence ID" value="NZ_JAPDOB010000001.1"/>
</dbReference>
<dbReference type="InterPro" id="IPR006860">
    <property type="entry name" value="FecR"/>
</dbReference>
<organism evidence="3 4">
    <name type="scientific">Sphingomonas arvum</name>
    <dbReference type="NCBI Taxonomy" id="2992113"/>
    <lineage>
        <taxon>Bacteria</taxon>
        <taxon>Pseudomonadati</taxon>
        <taxon>Pseudomonadota</taxon>
        <taxon>Alphaproteobacteria</taxon>
        <taxon>Sphingomonadales</taxon>
        <taxon>Sphingomonadaceae</taxon>
        <taxon>Sphingomonas</taxon>
    </lineage>
</organism>
<evidence type="ECO:0000256" key="1">
    <source>
        <dbReference type="SAM" id="Phobius"/>
    </source>
</evidence>
<reference evidence="3 4" key="1">
    <citation type="submission" date="2022-10" db="EMBL/GenBank/DDBJ databases">
        <title>Sphingomonas sp.</title>
        <authorList>
            <person name="Jin C."/>
        </authorList>
    </citation>
    <scope>NUCLEOTIDE SEQUENCE [LARGE SCALE GENOMIC DNA]</scope>
    <source>
        <strain evidence="3 4">BN140010</strain>
    </source>
</reference>
<dbReference type="PIRSF" id="PIRSF018266">
    <property type="entry name" value="FecR"/>
    <property type="match status" value="1"/>
</dbReference>
<feature type="domain" description="FecR protein" evidence="2">
    <location>
        <begin position="138"/>
        <end position="226"/>
    </location>
</feature>
<gene>
    <name evidence="3" type="ORF">OMW55_05205</name>
</gene>
<feature type="transmembrane region" description="Helical" evidence="1">
    <location>
        <begin position="93"/>
        <end position="114"/>
    </location>
</feature>
<dbReference type="Pfam" id="PF04773">
    <property type="entry name" value="FecR"/>
    <property type="match status" value="1"/>
</dbReference>
<dbReference type="PANTHER" id="PTHR30273">
    <property type="entry name" value="PERIPLASMIC SIGNAL SENSOR AND SIGMA FACTOR ACTIVATOR FECR-RELATED"/>
    <property type="match status" value="1"/>
</dbReference>
<evidence type="ECO:0000313" key="4">
    <source>
        <dbReference type="Proteomes" id="UP001526246"/>
    </source>
</evidence>
<dbReference type="Proteomes" id="UP001526246">
    <property type="component" value="Unassembled WGS sequence"/>
</dbReference>
<proteinExistence type="predicted"/>